<dbReference type="SUPFAM" id="SSF53448">
    <property type="entry name" value="Nucleotide-diphospho-sugar transferases"/>
    <property type="match status" value="2"/>
</dbReference>
<evidence type="ECO:0000259" key="1">
    <source>
        <dbReference type="Pfam" id="PF00535"/>
    </source>
</evidence>
<keyword evidence="2" id="KW-0808">Transferase</keyword>
<dbReference type="RefSeq" id="WP_247201110.1">
    <property type="nucleotide sequence ID" value="NZ_JALKCG010000004.1"/>
</dbReference>
<comment type="caution">
    <text evidence="2">The sequence shown here is derived from an EMBL/GenBank/DDBJ whole genome shotgun (WGS) entry which is preliminary data.</text>
</comment>
<reference evidence="3" key="2">
    <citation type="submission" date="2023-07" db="EMBL/GenBank/DDBJ databases">
        <title>Ancylobacter moscoviensis sp. nov., facultatively methylotrophic bacteria from activated sludge and the reclassification of Starkeya novella (Starkey 1934) Kelly et al. 2000 as Ancylobacter novellus comb. nov., Starkeya koreensis Im et al. 2006 as Ancylobacter koreensis comb.nov., Angulomicrobium tetraedrale Vasil'eva et al. 1986 as Ancylobacter tetraedralis comb. nov., Angulomicrobium amanitiforme Fritz et al. 2004 as Ancylobacter amanitiformis comb. nov. and Methylorhabdus multivorans Doronina et al. 1996 as Ancylobacter multivorans comb. nov. and emended description of the genus Ancylobacter.</title>
        <authorList>
            <person name="Doronina N."/>
            <person name="Chemodurova A."/>
            <person name="Grouzdev D."/>
            <person name="Koziaeva V."/>
            <person name="Shi W."/>
            <person name="Wu L."/>
            <person name="Kaparullina E."/>
        </authorList>
    </citation>
    <scope>NUCLEOTIDE SEQUENCE [LARGE SCALE GENOMIC DNA]</scope>
    <source>
        <strain evidence="3">Jip08</strain>
    </source>
</reference>
<sequence length="589" mass="65714">MNRDEVARIEASGLFDPLWYVGQRDGLAREAGRRPLKHYLRTGWREGLSPSPFFDGVHYLAAHPDVAASSLNPLRHYIHWGRDERRSIRPPGEGEGTGAIAFSVIMPTYNRRAVIDESIRSVLVQTHRAFELIVVDDGSTDGTGDWLRAAYAPELASGRIVYLPLPANGGVAVARNAALAAARHPWIAYADSDNILAPGLLDAFARRITFYPHARAVYGCFARESWPDVVGRPFDLAELARANFIDLGVYAHHIDLFHELGGFDVTLRRLSDWDLILKFAHRFPPVFVDEVLLTYRDDPPGGHVRITASEPLPPPLTRILRRYGGRRTITSVIVCYNQAGFITGALDSVLAQQGDFHHEVIVADDGSTDGTAEIARAYAAKYPWLVHMIGDGTNRGIAENYRRAFAAADGTYCAVLEGDDFWHDREKLARQSAFLDANPDCSMVFSRIEVEAAGQGGRHTLERQDRLRRERLTGADFLAEPTLNLIANFSCCMFRTDLVQALPPVLYDHRLSEFGLAFHLERIGPLGYMRRPMSVYRQHADGVWSGASAEARRASGRRVREAAWEVADERYRPALRAIIDRDFAPPPPG</sequence>
<dbReference type="GO" id="GO:0016757">
    <property type="term" value="F:glycosyltransferase activity"/>
    <property type="evidence" value="ECO:0007669"/>
    <property type="project" value="UniProtKB-KW"/>
</dbReference>
<organism evidence="2 3">
    <name type="scientific">Ancylobacter koreensis</name>
    <dbReference type="NCBI Taxonomy" id="266121"/>
    <lineage>
        <taxon>Bacteria</taxon>
        <taxon>Pseudomonadati</taxon>
        <taxon>Pseudomonadota</taxon>
        <taxon>Alphaproteobacteria</taxon>
        <taxon>Hyphomicrobiales</taxon>
        <taxon>Xanthobacteraceae</taxon>
        <taxon>Ancylobacter</taxon>
    </lineage>
</organism>
<dbReference type="Gene3D" id="3.90.550.10">
    <property type="entry name" value="Spore Coat Polysaccharide Biosynthesis Protein SpsA, Chain A"/>
    <property type="match status" value="2"/>
</dbReference>
<dbReference type="InterPro" id="IPR050834">
    <property type="entry name" value="Glycosyltransf_2"/>
</dbReference>
<dbReference type="InterPro" id="IPR029044">
    <property type="entry name" value="Nucleotide-diphossugar_trans"/>
</dbReference>
<keyword evidence="3" id="KW-1185">Reference proteome</keyword>
<dbReference type="Proteomes" id="UP001202867">
    <property type="component" value="Unassembled WGS sequence"/>
</dbReference>
<dbReference type="InterPro" id="IPR001173">
    <property type="entry name" value="Glyco_trans_2-like"/>
</dbReference>
<keyword evidence="2" id="KW-0328">Glycosyltransferase</keyword>
<dbReference type="PANTHER" id="PTHR43685">
    <property type="entry name" value="GLYCOSYLTRANSFERASE"/>
    <property type="match status" value="1"/>
</dbReference>
<dbReference type="EMBL" id="JALKCG010000004">
    <property type="protein sequence ID" value="MCK0208830.1"/>
    <property type="molecule type" value="Genomic_DNA"/>
</dbReference>
<evidence type="ECO:0000313" key="2">
    <source>
        <dbReference type="EMBL" id="MCK0208830.1"/>
    </source>
</evidence>
<dbReference type="EC" id="2.4.-.-" evidence="2"/>
<protein>
    <submittedName>
        <fullName evidence="2">Glycosyltransferase</fullName>
        <ecNumber evidence="2">2.4.-.-</ecNumber>
    </submittedName>
</protein>
<reference evidence="2 3" key="1">
    <citation type="submission" date="2022-04" db="EMBL/GenBank/DDBJ databases">
        <authorList>
            <person name="Grouzdev D.S."/>
            <person name="Pantiukh K.S."/>
            <person name="Krutkina M.S."/>
        </authorList>
    </citation>
    <scope>NUCLEOTIDE SEQUENCE [LARGE SCALE GENOMIC DNA]</scope>
    <source>
        <strain evidence="2 3">Jip08</strain>
    </source>
</reference>
<gene>
    <name evidence="2" type="ORF">MWN33_12400</name>
</gene>
<dbReference type="PANTHER" id="PTHR43685:SF2">
    <property type="entry name" value="GLYCOSYLTRANSFERASE 2-LIKE DOMAIN-CONTAINING PROTEIN"/>
    <property type="match status" value="1"/>
</dbReference>
<dbReference type="Pfam" id="PF00535">
    <property type="entry name" value="Glycos_transf_2"/>
    <property type="match status" value="2"/>
</dbReference>
<name>A0ABT0DNI4_9HYPH</name>
<feature type="domain" description="Glycosyltransferase 2-like" evidence="1">
    <location>
        <begin position="332"/>
        <end position="499"/>
    </location>
</feature>
<accession>A0ABT0DNI4</accession>
<proteinExistence type="predicted"/>
<evidence type="ECO:0000313" key="3">
    <source>
        <dbReference type="Proteomes" id="UP001202867"/>
    </source>
</evidence>
<feature type="domain" description="Glycosyltransferase 2-like" evidence="1">
    <location>
        <begin position="103"/>
        <end position="222"/>
    </location>
</feature>